<keyword evidence="1" id="KW-0472">Membrane</keyword>
<evidence type="ECO:0000313" key="2">
    <source>
        <dbReference type="EMBL" id="MCP3425373.1"/>
    </source>
</evidence>
<accession>A0A9X2HIA1</accession>
<evidence type="ECO:0000313" key="3">
    <source>
        <dbReference type="Proteomes" id="UP001139502"/>
    </source>
</evidence>
<organism evidence="2 3">
    <name type="scientific">Rothia santali</name>
    <dbReference type="NCBI Taxonomy" id="2949643"/>
    <lineage>
        <taxon>Bacteria</taxon>
        <taxon>Bacillati</taxon>
        <taxon>Actinomycetota</taxon>
        <taxon>Actinomycetes</taxon>
        <taxon>Micrococcales</taxon>
        <taxon>Micrococcaceae</taxon>
        <taxon>Rothia</taxon>
    </lineage>
</organism>
<feature type="transmembrane region" description="Helical" evidence="1">
    <location>
        <begin position="12"/>
        <end position="38"/>
    </location>
</feature>
<name>A0A9X2HIA1_9MICC</name>
<evidence type="ECO:0000256" key="1">
    <source>
        <dbReference type="SAM" id="Phobius"/>
    </source>
</evidence>
<comment type="caution">
    <text evidence="2">The sequence shown here is derived from an EMBL/GenBank/DDBJ whole genome shotgun (WGS) entry which is preliminary data.</text>
</comment>
<protein>
    <submittedName>
        <fullName evidence="2">Alkaline shock response membrane anchor protein AmaP</fullName>
    </submittedName>
</protein>
<keyword evidence="3" id="KW-1185">Reference proteome</keyword>
<keyword evidence="1" id="KW-0812">Transmembrane</keyword>
<reference evidence="2" key="1">
    <citation type="submission" date="2022-06" db="EMBL/GenBank/DDBJ databases">
        <title>Rothia sp. isolated from sandalwood seedling.</title>
        <authorList>
            <person name="Tuikhar N."/>
            <person name="Kirdat K."/>
            <person name="Thorat V."/>
            <person name="Swetha P."/>
            <person name="Padma S."/>
            <person name="Sundararaj R."/>
            <person name="Yadav A."/>
        </authorList>
    </citation>
    <scope>NUCLEOTIDE SEQUENCE</scope>
    <source>
        <strain evidence="2">AR01</strain>
    </source>
</reference>
<dbReference type="EMBL" id="JANAFB010000008">
    <property type="protein sequence ID" value="MCP3425373.1"/>
    <property type="molecule type" value="Genomic_DNA"/>
</dbReference>
<proteinExistence type="predicted"/>
<gene>
    <name evidence="2" type="ORF">NBM05_04910</name>
</gene>
<feature type="transmembrane region" description="Helical" evidence="1">
    <location>
        <begin position="58"/>
        <end position="80"/>
    </location>
</feature>
<dbReference type="RefSeq" id="WP_254165537.1">
    <property type="nucleotide sequence ID" value="NZ_JANAFB010000008.1"/>
</dbReference>
<sequence length="198" mass="21125">MRILAGALNRTWLTIIGLVLLVAGAAWLLAAAGVLAPLDARLDPGATPLGGVEDGLGLEWLPAVLIAAAALLALLALAWLGRQVPRRRQAPTLQFHRDAREGVTLMDASVISEAVARDVEELEHVTSARAVLRGGRSAPELTLRVVLHERGDAQEVLEAITGWVLPRAVRALGAPLADVGVEVAVTRQSRRREHVRVQ</sequence>
<dbReference type="AlphaFoldDB" id="A0A9X2HIA1"/>
<dbReference type="Proteomes" id="UP001139502">
    <property type="component" value="Unassembled WGS sequence"/>
</dbReference>
<keyword evidence="1" id="KW-1133">Transmembrane helix</keyword>